<dbReference type="AlphaFoldDB" id="A0A382P0S7"/>
<protein>
    <submittedName>
        <fullName evidence="2">Uncharacterized protein</fullName>
    </submittedName>
</protein>
<reference evidence="2" key="1">
    <citation type="submission" date="2018-05" db="EMBL/GenBank/DDBJ databases">
        <authorList>
            <person name="Lanie J.A."/>
            <person name="Ng W.-L."/>
            <person name="Kazmierczak K.M."/>
            <person name="Andrzejewski T.M."/>
            <person name="Davidsen T.M."/>
            <person name="Wayne K.J."/>
            <person name="Tettelin H."/>
            <person name="Glass J.I."/>
            <person name="Rusch D."/>
            <person name="Podicherti R."/>
            <person name="Tsui H.-C.T."/>
            <person name="Winkler M.E."/>
        </authorList>
    </citation>
    <scope>NUCLEOTIDE SEQUENCE</scope>
</reference>
<dbReference type="EMBL" id="UINC01103221">
    <property type="protein sequence ID" value="SVC65441.1"/>
    <property type="molecule type" value="Genomic_DNA"/>
</dbReference>
<name>A0A382P0S7_9ZZZZ</name>
<organism evidence="2">
    <name type="scientific">marine metagenome</name>
    <dbReference type="NCBI Taxonomy" id="408172"/>
    <lineage>
        <taxon>unclassified sequences</taxon>
        <taxon>metagenomes</taxon>
        <taxon>ecological metagenomes</taxon>
    </lineage>
</organism>
<feature type="non-terminal residue" evidence="2">
    <location>
        <position position="217"/>
    </location>
</feature>
<sequence>MAKKIKFLFFIITQASSQTISVNPDSIYLDLFPGDSIVQQITINNTGTANLNVSIAWDFCADYKINQLPYSDLGSTSGAEDNWPVNGSTGQGGSEGPDKSYLIQITSPTYIDITLCYPETDYDAMLEIFTANNECVPTSTGYWNDDNSDCVNFNGSAIYPPSGIFGAYLEEGEYYIVVDGFPEVDDDPSYGPGVGAYKIQVSESSEPLTNTAIDFEY</sequence>
<proteinExistence type="predicted"/>
<feature type="region of interest" description="Disordered" evidence="1">
    <location>
        <begin position="77"/>
        <end position="97"/>
    </location>
</feature>
<evidence type="ECO:0000313" key="2">
    <source>
        <dbReference type="EMBL" id="SVC65441.1"/>
    </source>
</evidence>
<accession>A0A382P0S7</accession>
<gene>
    <name evidence="2" type="ORF">METZ01_LOCUS318295</name>
</gene>
<evidence type="ECO:0000256" key="1">
    <source>
        <dbReference type="SAM" id="MobiDB-lite"/>
    </source>
</evidence>